<feature type="DNA-binding region" description="H-T-H motif" evidence="2">
    <location>
        <begin position="24"/>
        <end position="43"/>
    </location>
</feature>
<dbReference type="Pfam" id="PF13972">
    <property type="entry name" value="TetR"/>
    <property type="match status" value="1"/>
</dbReference>
<dbReference type="InterPro" id="IPR009057">
    <property type="entry name" value="Homeodomain-like_sf"/>
</dbReference>
<feature type="domain" description="HTH tetR-type" evidence="3">
    <location>
        <begin position="1"/>
        <end position="61"/>
    </location>
</feature>
<dbReference type="STRING" id="1123010.SAMN02745724_00063"/>
<dbReference type="Proteomes" id="UP000198862">
    <property type="component" value="Unassembled WGS sequence"/>
</dbReference>
<evidence type="ECO:0000256" key="1">
    <source>
        <dbReference type="ARBA" id="ARBA00023125"/>
    </source>
</evidence>
<dbReference type="InterPro" id="IPR050624">
    <property type="entry name" value="HTH-type_Tx_Regulator"/>
</dbReference>
<reference evidence="4 5" key="1">
    <citation type="submission" date="2016-10" db="EMBL/GenBank/DDBJ databases">
        <authorList>
            <person name="de Groot N.N."/>
        </authorList>
    </citation>
    <scope>NUCLEOTIDE SEQUENCE [LARGE SCALE GENOMIC DNA]</scope>
    <source>
        <strain evidence="4 5">DSM 6059</strain>
    </source>
</reference>
<dbReference type="SUPFAM" id="SSF46689">
    <property type="entry name" value="Homeodomain-like"/>
    <property type="match status" value="1"/>
</dbReference>
<organism evidence="4 5">
    <name type="scientific">Pseudoalteromonas denitrificans DSM 6059</name>
    <dbReference type="NCBI Taxonomy" id="1123010"/>
    <lineage>
        <taxon>Bacteria</taxon>
        <taxon>Pseudomonadati</taxon>
        <taxon>Pseudomonadota</taxon>
        <taxon>Gammaproteobacteria</taxon>
        <taxon>Alteromonadales</taxon>
        <taxon>Pseudoalteromonadaceae</taxon>
        <taxon>Pseudoalteromonas</taxon>
    </lineage>
</organism>
<dbReference type="PRINTS" id="PR00455">
    <property type="entry name" value="HTHTETR"/>
</dbReference>
<dbReference type="GO" id="GO:0003677">
    <property type="term" value="F:DNA binding"/>
    <property type="evidence" value="ECO:0007669"/>
    <property type="project" value="UniProtKB-UniRule"/>
</dbReference>
<dbReference type="OrthoDB" id="8770705at2"/>
<dbReference type="PANTHER" id="PTHR43479:SF12">
    <property type="entry name" value="TRANSCRIPTIONAL REGULATORY PROTEIN"/>
    <property type="match status" value="1"/>
</dbReference>
<dbReference type="InterPro" id="IPR025722">
    <property type="entry name" value="TetR"/>
</dbReference>
<dbReference type="RefSeq" id="WP_091978685.1">
    <property type="nucleotide sequence ID" value="NZ_FOLO01000001.1"/>
</dbReference>
<accession>A0A1I1DVM9</accession>
<keyword evidence="1 2" id="KW-0238">DNA-binding</keyword>
<dbReference type="InterPro" id="IPR001647">
    <property type="entry name" value="HTH_TetR"/>
</dbReference>
<dbReference type="AlphaFoldDB" id="A0A1I1DVM9"/>
<dbReference type="EMBL" id="FOLO01000001">
    <property type="protein sequence ID" value="SFB78456.1"/>
    <property type="molecule type" value="Genomic_DNA"/>
</dbReference>
<protein>
    <submittedName>
        <fullName evidence="4">Transcriptional regulator, TetR family</fullName>
    </submittedName>
</protein>
<name>A0A1I1DVM9_9GAMM</name>
<dbReference type="Pfam" id="PF00440">
    <property type="entry name" value="TetR_N"/>
    <property type="match status" value="1"/>
</dbReference>
<proteinExistence type="predicted"/>
<evidence type="ECO:0000259" key="3">
    <source>
        <dbReference type="PROSITE" id="PS50977"/>
    </source>
</evidence>
<evidence type="ECO:0000256" key="2">
    <source>
        <dbReference type="PROSITE-ProRule" id="PRU00335"/>
    </source>
</evidence>
<evidence type="ECO:0000313" key="5">
    <source>
        <dbReference type="Proteomes" id="UP000198862"/>
    </source>
</evidence>
<dbReference type="Gene3D" id="1.10.357.10">
    <property type="entry name" value="Tetracycline Repressor, domain 2"/>
    <property type="match status" value="1"/>
</dbReference>
<dbReference type="PANTHER" id="PTHR43479">
    <property type="entry name" value="ACREF/ENVCD OPERON REPRESSOR-RELATED"/>
    <property type="match status" value="1"/>
</dbReference>
<sequence>MSTKNKIIQTSITLFNEHGERAITTNHIAAELGISPGNLYYHFKNKEDILRHIFALYRDHLVTNFQTLSEDQDVLEQLVSYLDSIFELMWQYHFFYDNLADILSRDEILKSDYVAFQDNLLGQAQEVITGLKHSNVIDIDDIDILDLAHMVKLTVSFWTPYVETQRAKGKLILADIYTGILKVLFLFKPYSQGDGRSKIEALQNKYRTMINNSEV</sequence>
<dbReference type="PROSITE" id="PS50977">
    <property type="entry name" value="HTH_TETR_2"/>
    <property type="match status" value="1"/>
</dbReference>
<evidence type="ECO:0000313" key="4">
    <source>
        <dbReference type="EMBL" id="SFB78456.1"/>
    </source>
</evidence>
<keyword evidence="5" id="KW-1185">Reference proteome</keyword>
<gene>
    <name evidence="4" type="ORF">SAMN02745724_00063</name>
</gene>